<name>A0A1I1ZUH9_9ACTN</name>
<dbReference type="Pfam" id="PF07876">
    <property type="entry name" value="Dabb"/>
    <property type="match status" value="1"/>
</dbReference>
<dbReference type="InterPro" id="IPR011008">
    <property type="entry name" value="Dimeric_a/b-barrel"/>
</dbReference>
<sequence length="129" mass="14336">MIHHIVRMKPKADVTPEQIDEVLACLREQGRVIPAVTSFTVGREHGTGFDFGAVFVIEDLDGYWEYLIHPAHTHTDRVGLPLAERIETYDVSDDEDPDFGPRIAALHHRRYAADPELAALVAALPAAGR</sequence>
<feature type="domain" description="Stress-response A/B barrel" evidence="1">
    <location>
        <begin position="2"/>
        <end position="91"/>
    </location>
</feature>
<dbReference type="SUPFAM" id="SSF54909">
    <property type="entry name" value="Dimeric alpha+beta barrel"/>
    <property type="match status" value="1"/>
</dbReference>
<reference evidence="2 3" key="1">
    <citation type="submission" date="2016-10" db="EMBL/GenBank/DDBJ databases">
        <authorList>
            <person name="de Groot N.N."/>
        </authorList>
    </citation>
    <scope>NUCLEOTIDE SEQUENCE [LARGE SCALE GENOMIC DNA]</scope>
    <source>
        <strain evidence="2 3">DSM 43019</strain>
    </source>
</reference>
<dbReference type="EMBL" id="FONV01000001">
    <property type="protein sequence ID" value="SFE35319.1"/>
    <property type="molecule type" value="Genomic_DNA"/>
</dbReference>
<evidence type="ECO:0000313" key="3">
    <source>
        <dbReference type="Proteomes" id="UP000199645"/>
    </source>
</evidence>
<evidence type="ECO:0000313" key="2">
    <source>
        <dbReference type="EMBL" id="SFE35319.1"/>
    </source>
</evidence>
<dbReference type="InterPro" id="IPR013097">
    <property type="entry name" value="Dabb"/>
</dbReference>
<dbReference type="SMART" id="SM00886">
    <property type="entry name" value="Dabb"/>
    <property type="match status" value="1"/>
</dbReference>
<protein>
    <submittedName>
        <fullName evidence="2">Stress responsive A/B Barrel Domain</fullName>
    </submittedName>
</protein>
<dbReference type="Proteomes" id="UP000199645">
    <property type="component" value="Unassembled WGS sequence"/>
</dbReference>
<organism evidence="2 3">
    <name type="scientific">Actinoplanes philippinensis</name>
    <dbReference type="NCBI Taxonomy" id="35752"/>
    <lineage>
        <taxon>Bacteria</taxon>
        <taxon>Bacillati</taxon>
        <taxon>Actinomycetota</taxon>
        <taxon>Actinomycetes</taxon>
        <taxon>Micromonosporales</taxon>
        <taxon>Micromonosporaceae</taxon>
        <taxon>Actinoplanes</taxon>
    </lineage>
</organism>
<gene>
    <name evidence="2" type="ORF">SAMN05421541_101305</name>
</gene>
<dbReference type="PROSITE" id="PS51502">
    <property type="entry name" value="S_R_A_B_BARREL"/>
    <property type="match status" value="1"/>
</dbReference>
<evidence type="ECO:0000259" key="1">
    <source>
        <dbReference type="PROSITE" id="PS51502"/>
    </source>
</evidence>
<dbReference type="AlphaFoldDB" id="A0A1I1ZUH9"/>
<accession>A0A1I1ZUH9</accession>
<dbReference type="Gene3D" id="3.30.70.100">
    <property type="match status" value="1"/>
</dbReference>
<dbReference type="STRING" id="35752.SAMN05421541_101305"/>
<keyword evidence="3" id="KW-1185">Reference proteome</keyword>
<proteinExistence type="predicted"/>
<dbReference type="OrthoDB" id="5518399at2"/>
<dbReference type="RefSeq" id="WP_093609854.1">
    <property type="nucleotide sequence ID" value="NZ_BOMT01000012.1"/>
</dbReference>